<reference evidence="1" key="1">
    <citation type="submission" date="2018-02" db="EMBL/GenBank/DDBJ databases">
        <title>Rhizophora mucronata_Transcriptome.</title>
        <authorList>
            <person name="Meera S.P."/>
            <person name="Sreeshan A."/>
            <person name="Augustine A."/>
        </authorList>
    </citation>
    <scope>NUCLEOTIDE SEQUENCE</scope>
    <source>
        <tissue evidence="1">Leaf</tissue>
    </source>
</reference>
<sequence length="26" mass="2895">MAPGKGLPNQLQCCRCPRCEYAPIVF</sequence>
<evidence type="ECO:0000313" key="1">
    <source>
        <dbReference type="EMBL" id="MBX05805.1"/>
    </source>
</evidence>
<dbReference type="EMBL" id="GGEC01025321">
    <property type="protein sequence ID" value="MBX05805.1"/>
    <property type="molecule type" value="Transcribed_RNA"/>
</dbReference>
<proteinExistence type="predicted"/>
<accession>A0A2P2KJ91</accession>
<name>A0A2P2KJ91_RHIMU</name>
<protein>
    <submittedName>
        <fullName evidence="1">Molybdenum cofactor sulfurase isoform X3</fullName>
    </submittedName>
</protein>
<dbReference type="AlphaFoldDB" id="A0A2P2KJ91"/>
<organism evidence="1">
    <name type="scientific">Rhizophora mucronata</name>
    <name type="common">Asiatic mangrove</name>
    <dbReference type="NCBI Taxonomy" id="61149"/>
    <lineage>
        <taxon>Eukaryota</taxon>
        <taxon>Viridiplantae</taxon>
        <taxon>Streptophyta</taxon>
        <taxon>Embryophyta</taxon>
        <taxon>Tracheophyta</taxon>
        <taxon>Spermatophyta</taxon>
        <taxon>Magnoliopsida</taxon>
        <taxon>eudicotyledons</taxon>
        <taxon>Gunneridae</taxon>
        <taxon>Pentapetalae</taxon>
        <taxon>rosids</taxon>
        <taxon>fabids</taxon>
        <taxon>Malpighiales</taxon>
        <taxon>Rhizophoraceae</taxon>
        <taxon>Rhizophora</taxon>
    </lineage>
</organism>